<dbReference type="AlphaFoldDB" id="A0A8U0A7P3"/>
<name>A0A8U0A7P3_9EURY</name>
<evidence type="ECO:0000313" key="2">
    <source>
        <dbReference type="Proteomes" id="UP000831768"/>
    </source>
</evidence>
<dbReference type="EMBL" id="CP096021">
    <property type="protein sequence ID" value="UPM44869.1"/>
    <property type="molecule type" value="Genomic_DNA"/>
</dbReference>
<dbReference type="GeneID" id="71929565"/>
<dbReference type="KEGG" id="haad:MW046_15920"/>
<protein>
    <submittedName>
        <fullName evidence="1">Uncharacterized protein</fullName>
    </submittedName>
</protein>
<gene>
    <name evidence="1" type="ORF">MW046_15920</name>
</gene>
<sequence>MSTTLAKAYARGNDVDLNRDDPAWGDKQHAMSFLNELSSDLLVEEDTALRD</sequence>
<geneLocation type="plasmid" evidence="1 2">
    <name>unnamed2</name>
</geneLocation>
<dbReference type="RefSeq" id="WP_247995523.1">
    <property type="nucleotide sequence ID" value="NZ_CP096021.1"/>
</dbReference>
<reference evidence="1" key="1">
    <citation type="submission" date="2022-04" db="EMBL/GenBank/DDBJ databases">
        <title>Halocatena sp. nov., isolated from a salt lake.</title>
        <authorList>
            <person name="Cui H.-L."/>
        </authorList>
    </citation>
    <scope>NUCLEOTIDE SEQUENCE</scope>
    <source>
        <strain evidence="1">AD-1</strain>
        <plasmid evidence="1">unnamed2</plasmid>
    </source>
</reference>
<keyword evidence="1" id="KW-0614">Plasmid</keyword>
<organism evidence="1 2">
    <name type="scientific">Halocatena salina</name>
    <dbReference type="NCBI Taxonomy" id="2934340"/>
    <lineage>
        <taxon>Archaea</taxon>
        <taxon>Methanobacteriati</taxon>
        <taxon>Methanobacteriota</taxon>
        <taxon>Stenosarchaea group</taxon>
        <taxon>Halobacteria</taxon>
        <taxon>Halobacteriales</taxon>
        <taxon>Natronomonadaceae</taxon>
        <taxon>Halocatena</taxon>
    </lineage>
</organism>
<evidence type="ECO:0000313" key="1">
    <source>
        <dbReference type="EMBL" id="UPM44869.1"/>
    </source>
</evidence>
<accession>A0A8U0A7P3</accession>
<proteinExistence type="predicted"/>
<dbReference type="Proteomes" id="UP000831768">
    <property type="component" value="Plasmid unnamed2"/>
</dbReference>
<keyword evidence="2" id="KW-1185">Reference proteome</keyword>